<dbReference type="GO" id="GO:0006865">
    <property type="term" value="P:amino acid transport"/>
    <property type="evidence" value="ECO:0007669"/>
    <property type="project" value="TreeGrafter"/>
</dbReference>
<dbReference type="GO" id="GO:0005886">
    <property type="term" value="C:plasma membrane"/>
    <property type="evidence" value="ECO:0007669"/>
    <property type="project" value="TreeGrafter"/>
</dbReference>
<dbReference type="PRINTS" id="PR00176">
    <property type="entry name" value="NANEUSMPORT"/>
</dbReference>
<dbReference type="Proteomes" id="UP000784294">
    <property type="component" value="Unassembled WGS sequence"/>
</dbReference>
<keyword evidence="4 7" id="KW-1133">Transmembrane helix</keyword>
<evidence type="ECO:0000313" key="8">
    <source>
        <dbReference type="EMBL" id="VEL13247.1"/>
    </source>
</evidence>
<dbReference type="PANTHER" id="PTHR11616:SF309">
    <property type="entry name" value="TRANSPORTER"/>
    <property type="match status" value="1"/>
</dbReference>
<evidence type="ECO:0000256" key="3">
    <source>
        <dbReference type="ARBA" id="ARBA00022692"/>
    </source>
</evidence>
<evidence type="ECO:0000256" key="4">
    <source>
        <dbReference type="ARBA" id="ARBA00022989"/>
    </source>
</evidence>
<feature type="binding site" evidence="6">
    <location>
        <position position="134"/>
    </location>
    <ligand>
        <name>Na(+)</name>
        <dbReference type="ChEBI" id="CHEBI:29101"/>
        <label>1</label>
    </ligand>
</feature>
<evidence type="ECO:0000256" key="2">
    <source>
        <dbReference type="ARBA" id="ARBA00022448"/>
    </source>
</evidence>
<dbReference type="SUPFAM" id="SSF161070">
    <property type="entry name" value="SNF-like"/>
    <property type="match status" value="1"/>
</dbReference>
<dbReference type="EMBL" id="CAAALY010017173">
    <property type="protein sequence ID" value="VEL13247.1"/>
    <property type="molecule type" value="Genomic_DNA"/>
</dbReference>
<feature type="binding site" evidence="6">
    <location>
        <position position="34"/>
    </location>
    <ligand>
        <name>Na(+)</name>
        <dbReference type="ChEBI" id="CHEBI:29101"/>
        <label>1</label>
    </ligand>
</feature>
<feature type="binding site" evidence="6">
    <location>
        <position position="135"/>
    </location>
    <ligand>
        <name>Na(+)</name>
        <dbReference type="ChEBI" id="CHEBI:29101"/>
        <label>1</label>
    </ligand>
</feature>
<evidence type="ECO:0000256" key="7">
    <source>
        <dbReference type="SAM" id="Phobius"/>
    </source>
</evidence>
<keyword evidence="6" id="KW-0915">Sodium</keyword>
<dbReference type="PROSITE" id="PS50267">
    <property type="entry name" value="NA_NEUROTRAN_SYMP_3"/>
    <property type="match status" value="1"/>
</dbReference>
<reference evidence="8" key="1">
    <citation type="submission" date="2018-11" db="EMBL/GenBank/DDBJ databases">
        <authorList>
            <consortium name="Pathogen Informatics"/>
        </authorList>
    </citation>
    <scope>NUCLEOTIDE SEQUENCE</scope>
</reference>
<keyword evidence="6" id="KW-0479">Metal-binding</keyword>
<accession>A0A3S4ZVS7</accession>
<organism evidence="8 9">
    <name type="scientific">Protopolystoma xenopodis</name>
    <dbReference type="NCBI Taxonomy" id="117903"/>
    <lineage>
        <taxon>Eukaryota</taxon>
        <taxon>Metazoa</taxon>
        <taxon>Spiralia</taxon>
        <taxon>Lophotrochozoa</taxon>
        <taxon>Platyhelminthes</taxon>
        <taxon>Monogenea</taxon>
        <taxon>Polyopisthocotylea</taxon>
        <taxon>Polystomatidea</taxon>
        <taxon>Polystomatidae</taxon>
        <taxon>Protopolystoma</taxon>
    </lineage>
</organism>
<feature type="transmembrane region" description="Helical" evidence="7">
    <location>
        <begin position="60"/>
        <end position="85"/>
    </location>
</feature>
<evidence type="ECO:0000256" key="1">
    <source>
        <dbReference type="ARBA" id="ARBA00004141"/>
    </source>
</evidence>
<dbReference type="OrthoDB" id="6581954at2759"/>
<evidence type="ECO:0000256" key="6">
    <source>
        <dbReference type="PIRSR" id="PIRSR600175-1"/>
    </source>
</evidence>
<comment type="subcellular location">
    <subcellularLocation>
        <location evidence="1">Membrane</location>
        <topology evidence="1">Multi-pass membrane protein</topology>
    </subcellularLocation>
</comment>
<dbReference type="GO" id="GO:0035725">
    <property type="term" value="P:sodium ion transmembrane transport"/>
    <property type="evidence" value="ECO:0007669"/>
    <property type="project" value="TreeGrafter"/>
</dbReference>
<gene>
    <name evidence="8" type="ORF">PXEA_LOCUS6687</name>
</gene>
<dbReference type="InterPro" id="IPR037272">
    <property type="entry name" value="SNS_sf"/>
</dbReference>
<feature type="transmembrane region" description="Helical" evidence="7">
    <location>
        <begin position="116"/>
        <end position="133"/>
    </location>
</feature>
<dbReference type="GO" id="GO:0046872">
    <property type="term" value="F:metal ion binding"/>
    <property type="evidence" value="ECO:0007669"/>
    <property type="project" value="UniProtKB-KW"/>
</dbReference>
<feature type="binding site" evidence="6">
    <location>
        <position position="66"/>
    </location>
    <ligand>
        <name>Na(+)</name>
        <dbReference type="ChEBI" id="CHEBI:29101"/>
        <label>1</label>
    </ligand>
</feature>
<proteinExistence type="predicted"/>
<evidence type="ECO:0000256" key="5">
    <source>
        <dbReference type="ARBA" id="ARBA00023136"/>
    </source>
</evidence>
<dbReference type="PANTHER" id="PTHR11616">
    <property type="entry name" value="SODIUM/CHLORIDE DEPENDENT TRANSPORTER"/>
    <property type="match status" value="1"/>
</dbReference>
<evidence type="ECO:0000313" key="9">
    <source>
        <dbReference type="Proteomes" id="UP000784294"/>
    </source>
</evidence>
<feature type="transmembrane region" description="Helical" evidence="7">
    <location>
        <begin position="27"/>
        <end position="48"/>
    </location>
</feature>
<sequence length="207" mass="23604">MPFCSILSKLTWSTSTGFRWYQVWLDAGTQIFFSYSLSLGTLTALGSYNKFHHNSFRDCVLFAVINSFTSLLGGTVVFATIGYMARLTGTPIDHVADSGPGLAFVVYPKSLSTMPLSPLWSGLFFLMLLTLGLDSQVRWCEGIDARFLREIIQFKRKKYKIKINATMRENKIKIADAQVNQDFGNKEKKKKKIKKDWEIKIKKSYLN</sequence>
<dbReference type="AlphaFoldDB" id="A0A3S4ZVS7"/>
<dbReference type="InterPro" id="IPR000175">
    <property type="entry name" value="Na/ntran_symport"/>
</dbReference>
<protein>
    <submittedName>
        <fullName evidence="8">Uncharacterized protein</fullName>
    </submittedName>
</protein>
<comment type="caution">
    <text evidence="8">The sequence shown here is derived from an EMBL/GenBank/DDBJ whole genome shotgun (WGS) entry which is preliminary data.</text>
</comment>
<keyword evidence="9" id="KW-1185">Reference proteome</keyword>
<name>A0A3S4ZVS7_9PLAT</name>
<feature type="binding site" evidence="6">
    <location>
        <position position="131"/>
    </location>
    <ligand>
        <name>Na(+)</name>
        <dbReference type="ChEBI" id="CHEBI:29101"/>
        <label>1</label>
    </ligand>
</feature>
<dbReference type="Pfam" id="PF00209">
    <property type="entry name" value="SNF"/>
    <property type="match status" value="1"/>
</dbReference>
<keyword evidence="3 7" id="KW-0812">Transmembrane</keyword>
<keyword evidence="2" id="KW-0813">Transport</keyword>
<keyword evidence="5 7" id="KW-0472">Membrane</keyword>